<keyword evidence="6 8" id="KW-0662">Pyridine nucleotide biosynthesis</keyword>
<keyword evidence="5 8" id="KW-0436">Ligase</keyword>
<organism evidence="11 12">
    <name type="scientific">Hydnum rufescens UP504</name>
    <dbReference type="NCBI Taxonomy" id="1448309"/>
    <lineage>
        <taxon>Eukaryota</taxon>
        <taxon>Fungi</taxon>
        <taxon>Dikarya</taxon>
        <taxon>Basidiomycota</taxon>
        <taxon>Agaricomycotina</taxon>
        <taxon>Agaricomycetes</taxon>
        <taxon>Cantharellales</taxon>
        <taxon>Hydnaceae</taxon>
        <taxon>Hydnum</taxon>
    </lineage>
</organism>
<evidence type="ECO:0000256" key="6">
    <source>
        <dbReference type="ARBA" id="ARBA00022642"/>
    </source>
</evidence>
<sequence length="429" mass="48328">MIPPSREVSVPSMLDMDLYKFTMQQAVLTHFPGSSVRYKFTNRSKDVVFSRKCLDLFKSSVAQLEDLALTIEEREWLRDKCPYFSDTYLDFLSSFRFRPNEQVTVTFRPKSDAEPDLGQIEIDIHGFWKDTILYEILLMAALSNAFFHTDDTDWSYEGQEESAYQKGVQFFRAGIVLSEFGTRRRRSVEAQKLVIEGLMRANKELAGVEGVSGALRGTSNVHFARLYDLTPIGTIAHEWPMGASLRHRGIAALHGYESPNALSLSLWEDVYPSTQSSGLIALTDTFTSQVFFSEFITDPGRARRWGGLRQDSGDPVAFAMRAKEVYEKLGIDWTTKVLVFSDGLDLQTALDLHRQVQHLGFLTSYGIGTSLTNDFRSNKAGERSKPLNIVIKLVNIDGQPCVKLSDDAGKNMGDPHVIREVQKRHGLGS</sequence>
<reference evidence="11" key="1">
    <citation type="journal article" date="2020" name="Nat. Commun.">
        <title>Large-scale genome sequencing of mycorrhizal fungi provides insights into the early evolution of symbiotic traits.</title>
        <authorList>
            <person name="Miyauchi S."/>
            <person name="Kiss E."/>
            <person name="Kuo A."/>
            <person name="Drula E."/>
            <person name="Kohler A."/>
            <person name="Sanchez-Garcia M."/>
            <person name="Morin E."/>
            <person name="Andreopoulos B."/>
            <person name="Barry K.W."/>
            <person name="Bonito G."/>
            <person name="Buee M."/>
            <person name="Carver A."/>
            <person name="Chen C."/>
            <person name="Cichocki N."/>
            <person name="Clum A."/>
            <person name="Culley D."/>
            <person name="Crous P.W."/>
            <person name="Fauchery L."/>
            <person name="Girlanda M."/>
            <person name="Hayes R.D."/>
            <person name="Keri Z."/>
            <person name="LaButti K."/>
            <person name="Lipzen A."/>
            <person name="Lombard V."/>
            <person name="Magnuson J."/>
            <person name="Maillard F."/>
            <person name="Murat C."/>
            <person name="Nolan M."/>
            <person name="Ohm R.A."/>
            <person name="Pangilinan J."/>
            <person name="Pereira M.F."/>
            <person name="Perotto S."/>
            <person name="Peter M."/>
            <person name="Pfister S."/>
            <person name="Riley R."/>
            <person name="Sitrit Y."/>
            <person name="Stielow J.B."/>
            <person name="Szollosi G."/>
            <person name="Zifcakova L."/>
            <person name="Stursova M."/>
            <person name="Spatafora J.W."/>
            <person name="Tedersoo L."/>
            <person name="Vaario L.M."/>
            <person name="Yamada A."/>
            <person name="Yan M."/>
            <person name="Wang P."/>
            <person name="Xu J."/>
            <person name="Bruns T."/>
            <person name="Baldrian P."/>
            <person name="Vilgalys R."/>
            <person name="Dunand C."/>
            <person name="Henrissat B."/>
            <person name="Grigoriev I.V."/>
            <person name="Hibbett D."/>
            <person name="Nagy L.G."/>
            <person name="Martin F.M."/>
        </authorList>
    </citation>
    <scope>NUCLEOTIDE SEQUENCE</scope>
    <source>
        <strain evidence="11">UP504</strain>
    </source>
</reference>
<dbReference type="EC" id="6.3.4.21" evidence="3 8"/>
<dbReference type="NCBIfam" id="TIGR01514">
    <property type="entry name" value="NAPRTase"/>
    <property type="match status" value="1"/>
</dbReference>
<evidence type="ECO:0000256" key="4">
    <source>
        <dbReference type="ARBA" id="ARBA00022553"/>
    </source>
</evidence>
<evidence type="ECO:0000259" key="9">
    <source>
        <dbReference type="Pfam" id="PF04095"/>
    </source>
</evidence>
<evidence type="ECO:0000256" key="1">
    <source>
        <dbReference type="ARBA" id="ARBA00004952"/>
    </source>
</evidence>
<comment type="caution">
    <text evidence="11">The sequence shown here is derived from an EMBL/GenBank/DDBJ whole genome shotgun (WGS) entry which is preliminary data.</text>
</comment>
<comment type="catalytic activity">
    <reaction evidence="7 8">
        <text>5-phospho-alpha-D-ribose 1-diphosphate + nicotinate + ATP + H2O = nicotinate beta-D-ribonucleotide + ADP + phosphate + diphosphate</text>
        <dbReference type="Rhea" id="RHEA:36163"/>
        <dbReference type="ChEBI" id="CHEBI:15377"/>
        <dbReference type="ChEBI" id="CHEBI:30616"/>
        <dbReference type="ChEBI" id="CHEBI:32544"/>
        <dbReference type="ChEBI" id="CHEBI:33019"/>
        <dbReference type="ChEBI" id="CHEBI:43474"/>
        <dbReference type="ChEBI" id="CHEBI:57502"/>
        <dbReference type="ChEBI" id="CHEBI:58017"/>
        <dbReference type="ChEBI" id="CHEBI:456216"/>
        <dbReference type="EC" id="6.3.4.21"/>
    </reaction>
</comment>
<gene>
    <name evidence="11" type="ORF">BS47DRAFT_1437160</name>
</gene>
<evidence type="ECO:0000313" key="12">
    <source>
        <dbReference type="Proteomes" id="UP000886523"/>
    </source>
</evidence>
<proteinExistence type="inferred from homology"/>
<dbReference type="Gene3D" id="3.20.140.10">
    <property type="entry name" value="nicotinate phosphoribosyltransferase"/>
    <property type="match status" value="1"/>
</dbReference>
<dbReference type="InterPro" id="IPR041525">
    <property type="entry name" value="N/Namide_PRibTrfase"/>
</dbReference>
<evidence type="ECO:0000256" key="3">
    <source>
        <dbReference type="ARBA" id="ARBA00013236"/>
    </source>
</evidence>
<dbReference type="InterPro" id="IPR006406">
    <property type="entry name" value="Nic_PRibTrfase"/>
</dbReference>
<dbReference type="PIRSF" id="PIRSF000484">
    <property type="entry name" value="NAPRT"/>
    <property type="match status" value="1"/>
</dbReference>
<dbReference type="Proteomes" id="UP000886523">
    <property type="component" value="Unassembled WGS sequence"/>
</dbReference>
<dbReference type="InterPro" id="IPR036068">
    <property type="entry name" value="Nicotinate_pribotase-like_C"/>
</dbReference>
<accession>A0A9P6B410</accession>
<dbReference type="OrthoDB" id="193380at2759"/>
<evidence type="ECO:0000256" key="5">
    <source>
        <dbReference type="ARBA" id="ARBA00022598"/>
    </source>
</evidence>
<dbReference type="Pfam" id="PF17767">
    <property type="entry name" value="NAPRTase_N"/>
    <property type="match status" value="1"/>
</dbReference>
<keyword evidence="12" id="KW-1185">Reference proteome</keyword>
<dbReference type="InterPro" id="IPR007229">
    <property type="entry name" value="Nic_PRibTrfase-Fam"/>
</dbReference>
<dbReference type="PANTHER" id="PTHR11098">
    <property type="entry name" value="NICOTINATE PHOSPHORIBOSYLTRANSFERASE"/>
    <property type="match status" value="1"/>
</dbReference>
<evidence type="ECO:0000256" key="2">
    <source>
        <dbReference type="ARBA" id="ARBA00010897"/>
    </source>
</evidence>
<comment type="PTM">
    <text evidence="8">Transiently phosphorylated on a His residue during the reaction cycle. Phosphorylation strongly increases the affinity for substrates and increases the rate of nicotinate D-ribonucleotide production. Dephosphorylation regenerates the low-affinity form of the enzyme, leading to product release.</text>
</comment>
<protein>
    <recommendedName>
        <fullName evidence="3 8">Nicotinate phosphoribosyltransferase</fullName>
        <ecNumber evidence="3 8">6.3.4.21</ecNumber>
    </recommendedName>
</protein>
<dbReference type="GO" id="GO:0005829">
    <property type="term" value="C:cytosol"/>
    <property type="evidence" value="ECO:0007669"/>
    <property type="project" value="TreeGrafter"/>
</dbReference>
<comment type="pathway">
    <text evidence="1 8">Cofactor biosynthesis; NAD(+) biosynthesis; nicotinate D-ribonucleotide from nicotinate: step 1/1.</text>
</comment>
<evidence type="ECO:0000256" key="7">
    <source>
        <dbReference type="ARBA" id="ARBA00048668"/>
    </source>
</evidence>
<comment type="similarity">
    <text evidence="2 8">Belongs to the NAPRTase family.</text>
</comment>
<evidence type="ECO:0000256" key="8">
    <source>
        <dbReference type="RuleBase" id="RU003838"/>
    </source>
</evidence>
<evidence type="ECO:0000259" key="10">
    <source>
        <dbReference type="Pfam" id="PF17767"/>
    </source>
</evidence>
<feature type="domain" description="Nicotinate phosphoribosyltransferase N-terminal" evidence="10">
    <location>
        <begin position="14"/>
        <end position="143"/>
    </location>
</feature>
<name>A0A9P6B410_9AGAM</name>
<dbReference type="EMBL" id="MU128935">
    <property type="protein sequence ID" value="KAF9516992.1"/>
    <property type="molecule type" value="Genomic_DNA"/>
</dbReference>
<dbReference type="AlphaFoldDB" id="A0A9P6B410"/>
<dbReference type="SUPFAM" id="SSF51690">
    <property type="entry name" value="Nicotinate/Quinolinate PRTase C-terminal domain-like"/>
    <property type="match status" value="1"/>
</dbReference>
<dbReference type="Pfam" id="PF04095">
    <property type="entry name" value="NAPRTase"/>
    <property type="match status" value="1"/>
</dbReference>
<dbReference type="GO" id="GO:0004516">
    <property type="term" value="F:nicotinate phosphoribosyltransferase activity"/>
    <property type="evidence" value="ECO:0007669"/>
    <property type="project" value="UniProtKB-UniRule"/>
</dbReference>
<evidence type="ECO:0000313" key="11">
    <source>
        <dbReference type="EMBL" id="KAF9516992.1"/>
    </source>
</evidence>
<comment type="function">
    <text evidence="8">Catalyzes the synthesis of beta-nicotinate D-ribonucleotide from nicotinate and 5-phospho-D-ribose 1-phosphate at the expense of ATP.</text>
</comment>
<feature type="domain" description="Nicotinate/nicotinamide phosphoribosyltransferase" evidence="9">
    <location>
        <begin position="177"/>
        <end position="425"/>
    </location>
</feature>
<dbReference type="SUPFAM" id="SSF54675">
    <property type="entry name" value="Nicotinate/Quinolinate PRTase N-terminal domain-like"/>
    <property type="match status" value="1"/>
</dbReference>
<dbReference type="GO" id="GO:0034355">
    <property type="term" value="P:NAD+ biosynthetic process via the salvage pathway"/>
    <property type="evidence" value="ECO:0007669"/>
    <property type="project" value="TreeGrafter"/>
</dbReference>
<dbReference type="PANTHER" id="PTHR11098:SF1">
    <property type="entry name" value="NICOTINATE PHOSPHORIBOSYLTRANSFERASE"/>
    <property type="match status" value="1"/>
</dbReference>
<keyword evidence="4" id="KW-0597">Phosphoprotein</keyword>
<dbReference type="InterPro" id="IPR040727">
    <property type="entry name" value="NAPRTase_N"/>
</dbReference>